<dbReference type="GO" id="GO:0016567">
    <property type="term" value="P:protein ubiquitination"/>
    <property type="evidence" value="ECO:0007669"/>
    <property type="project" value="UniProtKB-UniPathway"/>
</dbReference>
<protein>
    <submittedName>
        <fullName evidence="2">Uncharacterized protein</fullName>
    </submittedName>
</protein>
<dbReference type="EMBL" id="GBRH01218932">
    <property type="protein sequence ID" value="JAD78963.1"/>
    <property type="molecule type" value="Transcribed_RNA"/>
</dbReference>
<dbReference type="AlphaFoldDB" id="A0A0A9CX02"/>
<reference evidence="2" key="2">
    <citation type="journal article" date="2015" name="Data Brief">
        <title>Shoot transcriptome of the giant reed, Arundo donax.</title>
        <authorList>
            <person name="Barrero R.A."/>
            <person name="Guerrero F.D."/>
            <person name="Moolhuijzen P."/>
            <person name="Goolsby J.A."/>
            <person name="Tidwell J."/>
            <person name="Bellgard S.E."/>
            <person name="Bellgard M.I."/>
        </authorList>
    </citation>
    <scope>NUCLEOTIDE SEQUENCE</scope>
    <source>
        <tissue evidence="2">Shoot tissue taken approximately 20 cm above the soil surface</tissue>
    </source>
</reference>
<proteinExistence type="predicted"/>
<evidence type="ECO:0000256" key="1">
    <source>
        <dbReference type="SAM" id="MobiDB-lite"/>
    </source>
</evidence>
<evidence type="ECO:0000313" key="2">
    <source>
        <dbReference type="EMBL" id="JAD78963.1"/>
    </source>
</evidence>
<organism evidence="2">
    <name type="scientific">Arundo donax</name>
    <name type="common">Giant reed</name>
    <name type="synonym">Donax arundinaceus</name>
    <dbReference type="NCBI Taxonomy" id="35708"/>
    <lineage>
        <taxon>Eukaryota</taxon>
        <taxon>Viridiplantae</taxon>
        <taxon>Streptophyta</taxon>
        <taxon>Embryophyta</taxon>
        <taxon>Tracheophyta</taxon>
        <taxon>Spermatophyta</taxon>
        <taxon>Magnoliopsida</taxon>
        <taxon>Liliopsida</taxon>
        <taxon>Poales</taxon>
        <taxon>Poaceae</taxon>
        <taxon>PACMAD clade</taxon>
        <taxon>Arundinoideae</taxon>
        <taxon>Arundineae</taxon>
        <taxon>Arundo</taxon>
    </lineage>
</organism>
<feature type="compositionally biased region" description="Polar residues" evidence="1">
    <location>
        <begin position="1"/>
        <end position="28"/>
    </location>
</feature>
<name>A0A0A9CX02_ARUDO</name>
<accession>A0A0A9CX02</accession>
<reference evidence="2" key="1">
    <citation type="submission" date="2014-09" db="EMBL/GenBank/DDBJ databases">
        <authorList>
            <person name="Magalhaes I.L.F."/>
            <person name="Oliveira U."/>
            <person name="Santos F.R."/>
            <person name="Vidigal T.H.D.A."/>
            <person name="Brescovit A.D."/>
            <person name="Santos A.J."/>
        </authorList>
    </citation>
    <scope>NUCLEOTIDE SEQUENCE</scope>
    <source>
        <tissue evidence="2">Shoot tissue taken approximately 20 cm above the soil surface</tissue>
    </source>
</reference>
<sequence>MSPSELESQAQDSEVSSDTQSEDTTSAADENGRATPNPIRRSASMDSPLFLLAVPESQDDDVQTNCKLPNGREMRFFRVKEKEPAATSSSSCQAGRFKIGRSMSSSGQGFFFSRNGRSSHTVLPL</sequence>
<dbReference type="UniPathway" id="UPA00143"/>
<feature type="region of interest" description="Disordered" evidence="1">
    <location>
        <begin position="1"/>
        <end position="46"/>
    </location>
</feature>